<evidence type="ECO:0000259" key="2">
    <source>
        <dbReference type="Pfam" id="PF13115"/>
    </source>
</evidence>
<comment type="caution">
    <text evidence="3">The sequence shown here is derived from an EMBL/GenBank/DDBJ whole genome shotgun (WGS) entry which is preliminary data.</text>
</comment>
<evidence type="ECO:0000313" key="4">
    <source>
        <dbReference type="Proteomes" id="UP000245938"/>
    </source>
</evidence>
<dbReference type="AlphaFoldDB" id="A0A2U3AQ67"/>
<organism evidence="3 4">
    <name type="scientific">Kurthia sibirica</name>
    <dbReference type="NCBI Taxonomy" id="202750"/>
    <lineage>
        <taxon>Bacteria</taxon>
        <taxon>Bacillati</taxon>
        <taxon>Bacillota</taxon>
        <taxon>Bacilli</taxon>
        <taxon>Bacillales</taxon>
        <taxon>Caryophanaceae</taxon>
        <taxon>Kurthia</taxon>
    </lineage>
</organism>
<feature type="domain" description="YtkA-like" evidence="2">
    <location>
        <begin position="58"/>
        <end position="133"/>
    </location>
</feature>
<dbReference type="InterPro" id="IPR032693">
    <property type="entry name" value="YtkA-like_dom"/>
</dbReference>
<dbReference type="Pfam" id="PF13115">
    <property type="entry name" value="YtkA"/>
    <property type="match status" value="1"/>
</dbReference>
<keyword evidence="4" id="KW-1185">Reference proteome</keyword>
<sequence length="151" mass="16989">MNLKKRQLFLSSLLVLSVGLAACSNDDDTATKKDDTTKTDTVASDKKEKKQDDHHHAVDFTFEQTSAKVGKETPLSAKLLLEKKPLTKADVRFQITQEGVEKADWVDLKEEKSGHYTTKHIFKEPGKYTLTLHVMKGDTLHDHADNVINVK</sequence>
<name>A0A2U3AQ67_9BACL</name>
<keyword evidence="1" id="KW-0732">Signal</keyword>
<dbReference type="EMBL" id="QFVR01000002">
    <property type="protein sequence ID" value="PWI26700.1"/>
    <property type="molecule type" value="Genomic_DNA"/>
</dbReference>
<dbReference type="PROSITE" id="PS51257">
    <property type="entry name" value="PROKAR_LIPOPROTEIN"/>
    <property type="match status" value="1"/>
</dbReference>
<gene>
    <name evidence="3" type="ORF">DEX24_02785</name>
</gene>
<reference evidence="3 4" key="1">
    <citation type="submission" date="2018-05" db="EMBL/GenBank/DDBJ databases">
        <title>Kurthia sibirica genome sequence.</title>
        <authorList>
            <person name="Maclea K.S."/>
            <person name="Goen A.E."/>
        </authorList>
    </citation>
    <scope>NUCLEOTIDE SEQUENCE [LARGE SCALE GENOMIC DNA]</scope>
    <source>
        <strain evidence="3 4">ATCC 49154</strain>
    </source>
</reference>
<accession>A0A2U3AQ67</accession>
<evidence type="ECO:0000256" key="1">
    <source>
        <dbReference type="SAM" id="SignalP"/>
    </source>
</evidence>
<evidence type="ECO:0000313" key="3">
    <source>
        <dbReference type="EMBL" id="PWI26700.1"/>
    </source>
</evidence>
<dbReference type="OrthoDB" id="2679563at2"/>
<feature type="chain" id="PRO_5015644543" description="YtkA-like domain-containing protein" evidence="1">
    <location>
        <begin position="22"/>
        <end position="151"/>
    </location>
</feature>
<proteinExistence type="predicted"/>
<dbReference type="Proteomes" id="UP000245938">
    <property type="component" value="Unassembled WGS sequence"/>
</dbReference>
<feature type="signal peptide" evidence="1">
    <location>
        <begin position="1"/>
        <end position="21"/>
    </location>
</feature>
<protein>
    <recommendedName>
        <fullName evidence="2">YtkA-like domain-containing protein</fullName>
    </recommendedName>
</protein>